<feature type="compositionally biased region" description="Low complexity" evidence="7">
    <location>
        <begin position="662"/>
        <end position="675"/>
    </location>
</feature>
<sequence>MEQTLLENNNWYQSTNHELGIFLHIPRRAEEEANLVREDDEPILLMAKCSQEKVMLNEEKVFPSIYAKEENNEGVWYLDNGASNHMTGNREHLCELNEKTVRQVQFGDESAVEIKGKDDFSRFMWVYIIRSKDQAYEAFCKFKSIAESEFGCKVKALRTDRGGEFTSSGFEQLCSEDGIQRYLTVPYTPQQNRVVERKNHTISGATRSMTKAMKLPQWLWGETVRHAVYLLNRTPTKALEGKTSYEALKGIKPQLSHLKVFVCKAYVKVPSIKTTKLDDRSTTMVHLGSEPGSKAYRFYNPLTKGICVSRDAHFDETKSWNWNKEEQEAEFYVDAEDECSSPAESSGSPSGLVNSPVFDGESSPSSSSYSSSSTGSNQMFSSGSSSSEYDDTFIQGFRSVSNVYDRTHIIQQVDFERVLMIKEEPVTYVEAKESIEWKNAMFKDLDAIERNETWKLVDLPKGQKSIGLKWVFKTKKDVSGKTMVNTRSEGGGAIPDPVSAQLAAIASSFESLKADVAALKSKSDNAWGKGSGSNRFEDGESSWTNNRNFRPYGDGFSKPKSIFGIIRYLKRNSIRQTSSVQEYRQEFAKRSSRVTNWPDHCLLGVFLNGLKDELKADVRIHKPRTVYKAMSLALEFESKVTGNRGGRSSGWTAGTKSQLPATTTHSSNSTQSSNTLAKSTPRLTETEKLNRYDTNPIVKVEDDAEFAKISFHVLFGQSVLTTMKLQGILGTAKVLILIDSGYTHNFISDKLVRDMQLTTHFISPFGVQIGNGDVIRCNQICKNLSLQLLDLKLSQDFYPFALGGADVVLGIQWLATLNTVQANWNEMFLKFTISGKEYKLKGIPPDLQPPATFSHFTIEPFQLYTNEFHVQALNKVTIPDKYPIPTIDELLDELNGATVFSKLDLRSGYYQIRVDPADVEKTAFRTHSGHYEFKVIPLGVQVDQEKISAIQSWPIPVNVREVRGFLGLTGYYRRFVRNYGQIAKPLTVLTRKEVFLWNDVALRAFNTLKEALMTAPILCLPDFSKPITIECDASSEGVGAILTQDNHPVAYFSKAFSPSNRLKSAYDRELLALRITTTEQQRLLLKLMPYDFTIVHRRGSENKGADALSRRPQLLAISLPHCLDVSDIQVALPLDPYTK</sequence>
<dbReference type="GO" id="GO:0004519">
    <property type="term" value="F:endonuclease activity"/>
    <property type="evidence" value="ECO:0007669"/>
    <property type="project" value="UniProtKB-KW"/>
</dbReference>
<feature type="region of interest" description="Disordered" evidence="7">
    <location>
        <begin position="333"/>
        <end position="386"/>
    </location>
</feature>
<keyword evidence="4" id="KW-0064">Aspartyl protease</keyword>
<evidence type="ECO:0000256" key="4">
    <source>
        <dbReference type="ARBA" id="ARBA00022750"/>
    </source>
</evidence>
<dbReference type="Gene3D" id="3.30.420.10">
    <property type="entry name" value="Ribonuclease H-like superfamily/Ribonuclease H"/>
    <property type="match status" value="1"/>
</dbReference>
<dbReference type="InterPro" id="IPR001584">
    <property type="entry name" value="Integrase_cat-core"/>
</dbReference>
<evidence type="ECO:0000313" key="9">
    <source>
        <dbReference type="EMBL" id="KAD5961742.1"/>
    </source>
</evidence>
<dbReference type="AlphaFoldDB" id="A0A5N6PAN3"/>
<keyword evidence="10" id="KW-1185">Reference proteome</keyword>
<name>A0A5N6PAN3_9ASTR</name>
<dbReference type="Pfam" id="PF17919">
    <property type="entry name" value="RT_RNaseH_2"/>
    <property type="match status" value="1"/>
</dbReference>
<proteinExistence type="predicted"/>
<dbReference type="EMBL" id="SZYD01000006">
    <property type="protein sequence ID" value="KAD5961742.1"/>
    <property type="molecule type" value="Genomic_DNA"/>
</dbReference>
<dbReference type="Pfam" id="PF00078">
    <property type="entry name" value="RVT_1"/>
    <property type="match status" value="1"/>
</dbReference>
<keyword evidence="5" id="KW-0378">Hydrolase</keyword>
<protein>
    <recommendedName>
        <fullName evidence="8">Integrase catalytic domain-containing protein</fullName>
    </recommendedName>
</protein>
<accession>A0A5N6PAN3</accession>
<comment type="caution">
    <text evidence="9">The sequence shown here is derived from an EMBL/GenBank/DDBJ whole genome shotgun (WGS) entry which is preliminary data.</text>
</comment>
<dbReference type="CDD" id="cd00303">
    <property type="entry name" value="retropepsin_like"/>
    <property type="match status" value="1"/>
</dbReference>
<feature type="compositionally biased region" description="Low complexity" evidence="7">
    <location>
        <begin position="340"/>
        <end position="351"/>
    </location>
</feature>
<dbReference type="Proteomes" id="UP000326396">
    <property type="component" value="Linkage Group LG14"/>
</dbReference>
<evidence type="ECO:0000256" key="3">
    <source>
        <dbReference type="ARBA" id="ARBA00022722"/>
    </source>
</evidence>
<keyword evidence="2" id="KW-0548">Nucleotidyltransferase</keyword>
<keyword evidence="4" id="KW-0645">Protease</keyword>
<dbReference type="InterPro" id="IPR021109">
    <property type="entry name" value="Peptidase_aspartic_dom_sf"/>
</dbReference>
<feature type="domain" description="Integrase catalytic" evidence="8">
    <location>
        <begin position="59"/>
        <end position="252"/>
    </location>
</feature>
<keyword evidence="6" id="KW-0511">Multifunctional enzyme</keyword>
<dbReference type="OrthoDB" id="6776856at2759"/>
<evidence type="ECO:0000256" key="1">
    <source>
        <dbReference type="ARBA" id="ARBA00022679"/>
    </source>
</evidence>
<evidence type="ECO:0000256" key="2">
    <source>
        <dbReference type="ARBA" id="ARBA00022695"/>
    </source>
</evidence>
<dbReference type="GO" id="GO:0016779">
    <property type="term" value="F:nucleotidyltransferase activity"/>
    <property type="evidence" value="ECO:0007669"/>
    <property type="project" value="UniProtKB-KW"/>
</dbReference>
<dbReference type="SUPFAM" id="SSF53098">
    <property type="entry name" value="Ribonuclease H-like"/>
    <property type="match status" value="1"/>
</dbReference>
<dbReference type="Gene3D" id="2.40.70.10">
    <property type="entry name" value="Acid Proteases"/>
    <property type="match status" value="1"/>
</dbReference>
<dbReference type="InterPro" id="IPR043128">
    <property type="entry name" value="Rev_trsase/Diguanyl_cyclase"/>
</dbReference>
<dbReference type="SUPFAM" id="SSF56672">
    <property type="entry name" value="DNA/RNA polymerases"/>
    <property type="match status" value="1"/>
</dbReference>
<dbReference type="GO" id="GO:0004190">
    <property type="term" value="F:aspartic-type endopeptidase activity"/>
    <property type="evidence" value="ECO:0007669"/>
    <property type="project" value="UniProtKB-KW"/>
</dbReference>
<reference evidence="9 10" key="1">
    <citation type="submission" date="2019-05" db="EMBL/GenBank/DDBJ databases">
        <title>Mikania micrantha, genome provides insights into the molecular mechanism of rapid growth.</title>
        <authorList>
            <person name="Liu B."/>
        </authorList>
    </citation>
    <scope>NUCLEOTIDE SEQUENCE [LARGE SCALE GENOMIC DNA]</scope>
    <source>
        <strain evidence="9">NLD-2019</strain>
        <tissue evidence="9">Leaf</tissue>
    </source>
</reference>
<dbReference type="CDD" id="cd09274">
    <property type="entry name" value="RNase_HI_RT_Ty3"/>
    <property type="match status" value="1"/>
</dbReference>
<dbReference type="GO" id="GO:0003676">
    <property type="term" value="F:nucleic acid binding"/>
    <property type="evidence" value="ECO:0007669"/>
    <property type="project" value="InterPro"/>
</dbReference>
<dbReference type="InterPro" id="IPR036397">
    <property type="entry name" value="RNaseH_sf"/>
</dbReference>
<dbReference type="GO" id="GO:0015074">
    <property type="term" value="P:DNA integration"/>
    <property type="evidence" value="ECO:0007669"/>
    <property type="project" value="InterPro"/>
</dbReference>
<keyword evidence="1" id="KW-0808">Transferase</keyword>
<keyword evidence="3" id="KW-0540">Nuclease</keyword>
<dbReference type="PROSITE" id="PS50994">
    <property type="entry name" value="INTEGRASE"/>
    <property type="match status" value="1"/>
</dbReference>
<dbReference type="InterPro" id="IPR054722">
    <property type="entry name" value="PolX-like_BBD"/>
</dbReference>
<dbReference type="Gene3D" id="3.10.10.10">
    <property type="entry name" value="HIV Type 1 Reverse Transcriptase, subunit A, domain 1"/>
    <property type="match status" value="1"/>
</dbReference>
<organism evidence="9 10">
    <name type="scientific">Mikania micrantha</name>
    <name type="common">bitter vine</name>
    <dbReference type="NCBI Taxonomy" id="192012"/>
    <lineage>
        <taxon>Eukaryota</taxon>
        <taxon>Viridiplantae</taxon>
        <taxon>Streptophyta</taxon>
        <taxon>Embryophyta</taxon>
        <taxon>Tracheophyta</taxon>
        <taxon>Spermatophyta</taxon>
        <taxon>Magnoliopsida</taxon>
        <taxon>eudicotyledons</taxon>
        <taxon>Gunneridae</taxon>
        <taxon>Pentapetalae</taxon>
        <taxon>asterids</taxon>
        <taxon>campanulids</taxon>
        <taxon>Asterales</taxon>
        <taxon>Asteraceae</taxon>
        <taxon>Asteroideae</taxon>
        <taxon>Heliantheae alliance</taxon>
        <taxon>Eupatorieae</taxon>
        <taxon>Mikania</taxon>
    </lineage>
</organism>
<dbReference type="InterPro" id="IPR043502">
    <property type="entry name" value="DNA/RNA_pol_sf"/>
</dbReference>
<feature type="region of interest" description="Disordered" evidence="7">
    <location>
        <begin position="641"/>
        <end position="685"/>
    </location>
</feature>
<dbReference type="FunFam" id="3.30.70.270:FF:000020">
    <property type="entry name" value="Transposon Tf2-6 polyprotein-like Protein"/>
    <property type="match status" value="1"/>
</dbReference>
<dbReference type="Pfam" id="PF08284">
    <property type="entry name" value="RVP_2"/>
    <property type="match status" value="1"/>
</dbReference>
<dbReference type="InterPro" id="IPR000477">
    <property type="entry name" value="RT_dom"/>
</dbReference>
<keyword evidence="5" id="KW-0255">Endonuclease</keyword>
<evidence type="ECO:0000256" key="6">
    <source>
        <dbReference type="ARBA" id="ARBA00023268"/>
    </source>
</evidence>
<dbReference type="CDD" id="cd01647">
    <property type="entry name" value="RT_LTR"/>
    <property type="match status" value="1"/>
</dbReference>
<dbReference type="InterPro" id="IPR050951">
    <property type="entry name" value="Retrovirus_Pol_polyprotein"/>
</dbReference>
<evidence type="ECO:0000313" key="10">
    <source>
        <dbReference type="Proteomes" id="UP000326396"/>
    </source>
</evidence>
<dbReference type="InterPro" id="IPR041577">
    <property type="entry name" value="RT_RNaseH_2"/>
</dbReference>
<dbReference type="Pfam" id="PF25597">
    <property type="entry name" value="SH3_retrovirus"/>
    <property type="match status" value="1"/>
</dbReference>
<dbReference type="InterPro" id="IPR012337">
    <property type="entry name" value="RNaseH-like_sf"/>
</dbReference>
<gene>
    <name evidence="9" type="ORF">E3N88_13215</name>
</gene>
<evidence type="ECO:0000256" key="5">
    <source>
        <dbReference type="ARBA" id="ARBA00022759"/>
    </source>
</evidence>
<feature type="compositionally biased region" description="Polar residues" evidence="7">
    <location>
        <begin position="649"/>
        <end position="661"/>
    </location>
</feature>
<dbReference type="PANTHER" id="PTHR37984:SF5">
    <property type="entry name" value="PROTEIN NYNRIN-LIKE"/>
    <property type="match status" value="1"/>
</dbReference>
<evidence type="ECO:0000259" key="8">
    <source>
        <dbReference type="PROSITE" id="PS50994"/>
    </source>
</evidence>
<dbReference type="Gene3D" id="3.30.70.270">
    <property type="match status" value="2"/>
</dbReference>
<dbReference type="PANTHER" id="PTHR37984">
    <property type="entry name" value="PROTEIN CBG26694"/>
    <property type="match status" value="1"/>
</dbReference>
<dbReference type="Pfam" id="PF22936">
    <property type="entry name" value="Pol_BBD"/>
    <property type="match status" value="1"/>
</dbReference>
<dbReference type="InterPro" id="IPR057670">
    <property type="entry name" value="SH3_retrovirus"/>
</dbReference>
<feature type="compositionally biased region" description="Low complexity" evidence="7">
    <location>
        <begin position="362"/>
        <end position="386"/>
    </location>
</feature>
<evidence type="ECO:0000256" key="7">
    <source>
        <dbReference type="SAM" id="MobiDB-lite"/>
    </source>
</evidence>